<dbReference type="AlphaFoldDB" id="A0A026W3M9"/>
<evidence type="ECO:0000313" key="1">
    <source>
        <dbReference type="EMBL" id="EZA50695.1"/>
    </source>
</evidence>
<accession>A0A026W3M9</accession>
<dbReference type="EMBL" id="KK107447">
    <property type="protein sequence ID" value="EZA50695.1"/>
    <property type="molecule type" value="Genomic_DNA"/>
</dbReference>
<sequence length="61" mass="6889">MTFPDLKCPLRTDASFKNKTQPEHHRITTILENANIGMVSQLPLDYMHLVCLGVREQAHGA</sequence>
<name>A0A026W3M9_OOCBI</name>
<dbReference type="Proteomes" id="UP000053097">
    <property type="component" value="Unassembled WGS sequence"/>
</dbReference>
<dbReference type="PANTHER" id="PTHR33053">
    <property type="entry name" value="PROTEIN, PUTATIVE-RELATED"/>
    <property type="match status" value="1"/>
</dbReference>
<evidence type="ECO:0000313" key="2">
    <source>
        <dbReference type="Proteomes" id="UP000053097"/>
    </source>
</evidence>
<organism evidence="1 2">
    <name type="scientific">Ooceraea biroi</name>
    <name type="common">Clonal raider ant</name>
    <name type="synonym">Cerapachys biroi</name>
    <dbReference type="NCBI Taxonomy" id="2015173"/>
    <lineage>
        <taxon>Eukaryota</taxon>
        <taxon>Metazoa</taxon>
        <taxon>Ecdysozoa</taxon>
        <taxon>Arthropoda</taxon>
        <taxon>Hexapoda</taxon>
        <taxon>Insecta</taxon>
        <taxon>Pterygota</taxon>
        <taxon>Neoptera</taxon>
        <taxon>Endopterygota</taxon>
        <taxon>Hymenoptera</taxon>
        <taxon>Apocrita</taxon>
        <taxon>Aculeata</taxon>
        <taxon>Formicoidea</taxon>
        <taxon>Formicidae</taxon>
        <taxon>Dorylinae</taxon>
        <taxon>Ooceraea</taxon>
    </lineage>
</organism>
<gene>
    <name evidence="1" type="ORF">X777_10745</name>
</gene>
<keyword evidence="2" id="KW-1185">Reference proteome</keyword>
<protein>
    <submittedName>
        <fullName evidence="1">Uncharacterized protein</fullName>
    </submittedName>
</protein>
<reference evidence="1 2" key="1">
    <citation type="journal article" date="2014" name="Curr. Biol.">
        <title>The genome of the clonal raider ant Cerapachys biroi.</title>
        <authorList>
            <person name="Oxley P.R."/>
            <person name="Ji L."/>
            <person name="Fetter-Pruneda I."/>
            <person name="McKenzie S.K."/>
            <person name="Li C."/>
            <person name="Hu H."/>
            <person name="Zhang G."/>
            <person name="Kronauer D.J."/>
        </authorList>
    </citation>
    <scope>NUCLEOTIDE SEQUENCE [LARGE SCALE GENOMIC DNA]</scope>
</reference>
<dbReference type="PANTHER" id="PTHR33053:SF24">
    <property type="entry name" value="TRANSPOSASE DOMAIN-CONTAINING PROTEIN"/>
    <property type="match status" value="1"/>
</dbReference>
<proteinExistence type="predicted"/>